<sequence length="154" mass="17675">MFYKTNNTSDRSAKYGHFKNKFEQKFGRLRDEFMNGEHPFAGACSDRKNNIPANISENEEFFTLQLYAAGYQKERFKVAVKDNVLTVSYDPSEEEIPVAYMYQEFSAGAFERSFQLNNQVSTSRISASYEDGILTVILPKDLENITPPQEIRVG</sequence>
<dbReference type="Pfam" id="PF00011">
    <property type="entry name" value="HSP20"/>
    <property type="match status" value="1"/>
</dbReference>
<dbReference type="InterPro" id="IPR008978">
    <property type="entry name" value="HSP20-like_chaperone"/>
</dbReference>
<dbReference type="PANTHER" id="PTHR11527">
    <property type="entry name" value="HEAT-SHOCK PROTEIN 20 FAMILY MEMBER"/>
    <property type="match status" value="1"/>
</dbReference>
<comment type="similarity">
    <text evidence="1 2">Belongs to the small heat shock protein (HSP20) family.</text>
</comment>
<feature type="domain" description="SHSP" evidence="3">
    <location>
        <begin position="44"/>
        <end position="154"/>
    </location>
</feature>
<organism evidence="4 5">
    <name type="scientific">Sphingobacterium spiritivorum</name>
    <name type="common">Flavobacterium spiritivorum</name>
    <dbReference type="NCBI Taxonomy" id="258"/>
    <lineage>
        <taxon>Bacteria</taxon>
        <taxon>Pseudomonadati</taxon>
        <taxon>Bacteroidota</taxon>
        <taxon>Sphingobacteriia</taxon>
        <taxon>Sphingobacteriales</taxon>
        <taxon>Sphingobacteriaceae</taxon>
        <taxon>Sphingobacterium</taxon>
    </lineage>
</organism>
<dbReference type="CDD" id="cd06464">
    <property type="entry name" value="ACD_sHsps-like"/>
    <property type="match status" value="1"/>
</dbReference>
<name>A0A380CV44_SPHSI</name>
<dbReference type="Gene3D" id="2.60.40.790">
    <property type="match status" value="1"/>
</dbReference>
<evidence type="ECO:0000256" key="2">
    <source>
        <dbReference type="RuleBase" id="RU003616"/>
    </source>
</evidence>
<dbReference type="SUPFAM" id="SSF49764">
    <property type="entry name" value="HSP20-like chaperones"/>
    <property type="match status" value="1"/>
</dbReference>
<dbReference type="Proteomes" id="UP000254893">
    <property type="component" value="Unassembled WGS sequence"/>
</dbReference>
<evidence type="ECO:0000313" key="4">
    <source>
        <dbReference type="EMBL" id="SUJ29721.1"/>
    </source>
</evidence>
<dbReference type="PROSITE" id="PS01031">
    <property type="entry name" value="SHSP"/>
    <property type="match status" value="1"/>
</dbReference>
<accession>A0A380CV44</accession>
<dbReference type="InterPro" id="IPR002068">
    <property type="entry name" value="A-crystallin/Hsp20_dom"/>
</dbReference>
<evidence type="ECO:0000256" key="1">
    <source>
        <dbReference type="PROSITE-ProRule" id="PRU00285"/>
    </source>
</evidence>
<reference evidence="4 5" key="1">
    <citation type="submission" date="2018-06" db="EMBL/GenBank/DDBJ databases">
        <authorList>
            <consortium name="Pathogen Informatics"/>
            <person name="Doyle S."/>
        </authorList>
    </citation>
    <scope>NUCLEOTIDE SEQUENCE [LARGE SCALE GENOMIC DNA]</scope>
    <source>
        <strain evidence="4 5">NCTC11388</strain>
    </source>
</reference>
<dbReference type="InterPro" id="IPR031107">
    <property type="entry name" value="Small_HSP"/>
</dbReference>
<evidence type="ECO:0000313" key="5">
    <source>
        <dbReference type="Proteomes" id="UP000254893"/>
    </source>
</evidence>
<gene>
    <name evidence="4" type="ORF">NCTC11388_04670</name>
</gene>
<protein>
    <submittedName>
        <fullName evidence="4">T786P28D</fullName>
    </submittedName>
</protein>
<dbReference type="AlphaFoldDB" id="A0A380CV44"/>
<proteinExistence type="inferred from homology"/>
<evidence type="ECO:0000259" key="3">
    <source>
        <dbReference type="PROSITE" id="PS01031"/>
    </source>
</evidence>
<dbReference type="RefSeq" id="WP_115171806.1">
    <property type="nucleotide sequence ID" value="NZ_UGYW01000002.1"/>
</dbReference>
<dbReference type="EMBL" id="UGYW01000002">
    <property type="protein sequence ID" value="SUJ29721.1"/>
    <property type="molecule type" value="Genomic_DNA"/>
</dbReference>